<comment type="similarity">
    <text evidence="3">Belongs to the FMN-dependent alpha-hydroxy acid dehydrogenase family.</text>
</comment>
<dbReference type="GeneID" id="34593967"/>
<comment type="cofactor">
    <cofactor evidence="1">
        <name>FMN</name>
        <dbReference type="ChEBI" id="CHEBI:58210"/>
    </cofactor>
</comment>
<dbReference type="PANTHER" id="PTHR10578:SF149">
    <property type="entry name" value="2-HYDROXYACID OXIDASE 2"/>
    <property type="match status" value="1"/>
</dbReference>
<feature type="domain" description="FMN hydroxy acid dehydrogenase" evidence="8">
    <location>
        <begin position="7"/>
        <end position="363"/>
    </location>
</feature>
<dbReference type="InterPro" id="IPR013785">
    <property type="entry name" value="Aldolase_TIM"/>
</dbReference>
<reference evidence="9 10" key="1">
    <citation type="submission" date="2016-03" db="EMBL/GenBank/DDBJ databases">
        <title>The draft genome sequence of Fonsecaea nubica causative agent of cutaneous subcutaneous infection in human host.</title>
        <authorList>
            <person name="Costa F."/>
            <person name="Sybren D.H."/>
            <person name="Raittz R.T."/>
            <person name="Weiss V.A."/>
            <person name="Leao A.C."/>
            <person name="Gomes R."/>
            <person name="De Souza E.M."/>
            <person name="Pedrosa F.O."/>
            <person name="Steffens M.B."/>
            <person name="Bombassaro A."/>
            <person name="Tadra-Sfeir M.Z."/>
            <person name="Moreno L.F."/>
            <person name="Najafzadeh M.J."/>
            <person name="Felipe M.S."/>
            <person name="Teixeira M."/>
            <person name="Sun J."/>
            <person name="Xi L."/>
            <person name="Castro M.A."/>
            <person name="Vicente V.A."/>
        </authorList>
    </citation>
    <scope>NUCLEOTIDE SEQUENCE [LARGE SCALE GENOMIC DNA]</scope>
    <source>
        <strain evidence="9 10">CBS 269.64</strain>
    </source>
</reference>
<feature type="binding site" evidence="7">
    <location>
        <begin position="86"/>
        <end position="88"/>
    </location>
    <ligand>
        <name>FMN</name>
        <dbReference type="ChEBI" id="CHEBI:58210"/>
    </ligand>
</feature>
<feature type="binding site" evidence="7">
    <location>
        <position position="234"/>
    </location>
    <ligand>
        <name>FMN</name>
        <dbReference type="ChEBI" id="CHEBI:58210"/>
    </ligand>
</feature>
<evidence type="ECO:0000256" key="6">
    <source>
        <dbReference type="PIRSR" id="PIRSR000138-1"/>
    </source>
</evidence>
<feature type="binding site" evidence="7">
    <location>
        <position position="137"/>
    </location>
    <ligand>
        <name>FMN</name>
        <dbReference type="ChEBI" id="CHEBI:58210"/>
    </ligand>
</feature>
<keyword evidence="7" id="KW-0285">Flavoprotein</keyword>
<comment type="caution">
    <text evidence="9">The sequence shown here is derived from an EMBL/GenBank/DDBJ whole genome shotgun (WGS) entry which is preliminary data.</text>
</comment>
<feature type="binding site" evidence="7">
    <location>
        <begin position="289"/>
        <end position="293"/>
    </location>
    <ligand>
        <name>FMN</name>
        <dbReference type="ChEBI" id="CHEBI:58210"/>
    </ligand>
</feature>
<dbReference type="EMBL" id="LVCJ01000115">
    <property type="protein sequence ID" value="OAL24976.1"/>
    <property type="molecule type" value="Genomic_DNA"/>
</dbReference>
<dbReference type="SUPFAM" id="SSF51395">
    <property type="entry name" value="FMN-linked oxidoreductases"/>
    <property type="match status" value="1"/>
</dbReference>
<dbReference type="InterPro" id="IPR012133">
    <property type="entry name" value="Alpha-hydoxy_acid_DH_FMN"/>
</dbReference>
<protein>
    <recommendedName>
        <fullName evidence="4">Oxidase FUB9</fullName>
    </recommendedName>
    <alternativeName>
        <fullName evidence="5">Fusaric acid biosynthesis protein 9</fullName>
    </alternativeName>
</protein>
<evidence type="ECO:0000313" key="9">
    <source>
        <dbReference type="EMBL" id="OAL24976.1"/>
    </source>
</evidence>
<keyword evidence="2" id="KW-0560">Oxidoreductase</keyword>
<dbReference type="CDD" id="cd02809">
    <property type="entry name" value="alpha_hydroxyacid_oxid_FMN"/>
    <property type="match status" value="1"/>
</dbReference>
<evidence type="ECO:0000256" key="5">
    <source>
        <dbReference type="ARBA" id="ARBA00083297"/>
    </source>
</evidence>
<evidence type="ECO:0000256" key="2">
    <source>
        <dbReference type="ARBA" id="ARBA00023002"/>
    </source>
</evidence>
<feature type="binding site" evidence="7">
    <location>
        <position position="115"/>
    </location>
    <ligand>
        <name>FMN</name>
        <dbReference type="ChEBI" id="CHEBI:58210"/>
    </ligand>
</feature>
<dbReference type="OrthoDB" id="1925334at2759"/>
<feature type="binding site" evidence="7">
    <location>
        <position position="258"/>
    </location>
    <ligand>
        <name>FMN</name>
        <dbReference type="ChEBI" id="CHEBI:58210"/>
    </ligand>
</feature>
<dbReference type="PANTHER" id="PTHR10578">
    <property type="entry name" value="S -2-HYDROXY-ACID OXIDASE-RELATED"/>
    <property type="match status" value="1"/>
</dbReference>
<name>A0A178C6V2_9EURO</name>
<feature type="binding site" evidence="7">
    <location>
        <begin position="312"/>
        <end position="313"/>
    </location>
    <ligand>
        <name>FMN</name>
        <dbReference type="ChEBI" id="CHEBI:58210"/>
    </ligand>
</feature>
<dbReference type="Pfam" id="PF01070">
    <property type="entry name" value="FMN_dh"/>
    <property type="match status" value="1"/>
</dbReference>
<evidence type="ECO:0000256" key="4">
    <source>
        <dbReference type="ARBA" id="ARBA00073420"/>
    </source>
</evidence>
<keyword evidence="10" id="KW-1185">Reference proteome</keyword>
<dbReference type="AlphaFoldDB" id="A0A178C6V2"/>
<evidence type="ECO:0000256" key="1">
    <source>
        <dbReference type="ARBA" id="ARBA00001917"/>
    </source>
</evidence>
<evidence type="ECO:0000259" key="8">
    <source>
        <dbReference type="PROSITE" id="PS51349"/>
    </source>
</evidence>
<evidence type="ECO:0000313" key="10">
    <source>
        <dbReference type="Proteomes" id="UP000185904"/>
    </source>
</evidence>
<feature type="binding site" evidence="7">
    <location>
        <position position="174"/>
    </location>
    <ligand>
        <name>glyoxylate</name>
        <dbReference type="ChEBI" id="CHEBI:36655"/>
    </ligand>
</feature>
<organism evidence="9 10">
    <name type="scientific">Fonsecaea nubica</name>
    <dbReference type="NCBI Taxonomy" id="856822"/>
    <lineage>
        <taxon>Eukaryota</taxon>
        <taxon>Fungi</taxon>
        <taxon>Dikarya</taxon>
        <taxon>Ascomycota</taxon>
        <taxon>Pezizomycotina</taxon>
        <taxon>Eurotiomycetes</taxon>
        <taxon>Chaetothyriomycetidae</taxon>
        <taxon>Chaetothyriales</taxon>
        <taxon>Herpotrichiellaceae</taxon>
        <taxon>Fonsecaea</taxon>
    </lineage>
</organism>
<proteinExistence type="inferred from homology"/>
<feature type="active site" description="Proton acceptor" evidence="6">
    <location>
        <position position="258"/>
    </location>
</feature>
<dbReference type="FunFam" id="3.20.20.70:FF:000056">
    <property type="entry name" value="hydroxyacid oxidase 2"/>
    <property type="match status" value="1"/>
</dbReference>
<feature type="binding site" evidence="7">
    <location>
        <position position="261"/>
    </location>
    <ligand>
        <name>glyoxylate</name>
        <dbReference type="ChEBI" id="CHEBI:36655"/>
    </ligand>
</feature>
<dbReference type="PROSITE" id="PS00557">
    <property type="entry name" value="FMN_HYDROXY_ACID_DH_1"/>
    <property type="match status" value="1"/>
</dbReference>
<dbReference type="GO" id="GO:0016491">
    <property type="term" value="F:oxidoreductase activity"/>
    <property type="evidence" value="ECO:0007669"/>
    <property type="project" value="UniProtKB-KW"/>
</dbReference>
<sequence>MANRPRSLDAHVFTIEDLEALGSTKLPKTYREYYNQGAMDMISLRDNIAAYDRYRILPRALRNVQYVDTSTTLFGCKVTFPLGISPSAMHKLAHPEGELATSRAAADMNVSMCLSSYATTSLEEVAAQGRGNPYMMQICVLKDRDRTAQLLERAEAAGYKAIFLSVDVPVLGRRLNEFRNNFTLPNDLSFPNILSSGHDEFAKEESSQDYDSSLEWAEIIPWLRTKTNMQIWLKGILNPADVLLAIDHGVDGVLISNHGGRQLDGVPATLDCLRECARVSRGRIQMAVDGGIRRGSDVFKAIALGAQHCFVGRVPIWGLAYNGQQGVELGLKLLLDEFRTTMALAGTDANCGLNAGRCRTVGEITPEHLTYLEPGGRLHRL</sequence>
<dbReference type="Proteomes" id="UP000185904">
    <property type="component" value="Unassembled WGS sequence"/>
</dbReference>
<evidence type="ECO:0000256" key="3">
    <source>
        <dbReference type="ARBA" id="ARBA00024042"/>
    </source>
</evidence>
<dbReference type="RefSeq" id="XP_022495209.1">
    <property type="nucleotide sequence ID" value="XM_022648836.1"/>
</dbReference>
<gene>
    <name evidence="9" type="ORF">AYO20_10579</name>
</gene>
<dbReference type="InterPro" id="IPR037396">
    <property type="entry name" value="FMN_HAD"/>
</dbReference>
<dbReference type="PIRSF" id="PIRSF000138">
    <property type="entry name" value="Al-hdrx_acd_dh"/>
    <property type="match status" value="1"/>
</dbReference>
<feature type="binding site" evidence="7">
    <location>
        <position position="256"/>
    </location>
    <ligand>
        <name>FMN</name>
        <dbReference type="ChEBI" id="CHEBI:58210"/>
    </ligand>
</feature>
<dbReference type="InterPro" id="IPR008259">
    <property type="entry name" value="FMN_hydac_DH_AS"/>
</dbReference>
<dbReference type="GO" id="GO:0010181">
    <property type="term" value="F:FMN binding"/>
    <property type="evidence" value="ECO:0007669"/>
    <property type="project" value="InterPro"/>
</dbReference>
<feature type="binding site" evidence="7">
    <location>
        <position position="33"/>
    </location>
    <ligand>
        <name>glyoxylate</name>
        <dbReference type="ChEBI" id="CHEBI:36655"/>
    </ligand>
</feature>
<dbReference type="PROSITE" id="PS51349">
    <property type="entry name" value="FMN_HYDROXY_ACID_DH_2"/>
    <property type="match status" value="1"/>
</dbReference>
<evidence type="ECO:0000256" key="7">
    <source>
        <dbReference type="PIRSR" id="PIRSR000138-2"/>
    </source>
</evidence>
<dbReference type="Gene3D" id="3.20.20.70">
    <property type="entry name" value="Aldolase class I"/>
    <property type="match status" value="1"/>
</dbReference>
<dbReference type="GO" id="GO:0005737">
    <property type="term" value="C:cytoplasm"/>
    <property type="evidence" value="ECO:0007669"/>
    <property type="project" value="UniProtKB-ARBA"/>
</dbReference>
<keyword evidence="7" id="KW-0288">FMN</keyword>
<accession>A0A178C6V2</accession>
<dbReference type="InterPro" id="IPR000262">
    <property type="entry name" value="FMN-dep_DH"/>
</dbReference>